<organism evidence="1 2">
    <name type="scientific">Psychrosphaera ytuae</name>
    <dbReference type="NCBI Taxonomy" id="2820710"/>
    <lineage>
        <taxon>Bacteria</taxon>
        <taxon>Pseudomonadati</taxon>
        <taxon>Pseudomonadota</taxon>
        <taxon>Gammaproteobacteria</taxon>
        <taxon>Alteromonadales</taxon>
        <taxon>Pseudoalteromonadaceae</taxon>
        <taxon>Psychrosphaera</taxon>
    </lineage>
</organism>
<keyword evidence="2" id="KW-1185">Reference proteome</keyword>
<gene>
    <name evidence="1" type="ORF">J1N51_12410</name>
</gene>
<accession>A0A975DAF2</accession>
<evidence type="ECO:0000313" key="2">
    <source>
        <dbReference type="Proteomes" id="UP000682739"/>
    </source>
</evidence>
<sequence length="474" mass="55514">MNQQLLITDILKSLKAQYLDLVSDAVSFFRDFEETYLIFEKETQRTKEINKQIETILAFKETNGFYPKIKDQDDTEKYLKELKLLSSTAQERLDHIEPKIIGGYKRRNRMLTEMADTIIEQTLKERDANRFITTMVLRAPLPNDQARCASNEKNKPIYIAALALKLLERLNDEKQLSEPQVVDYVPEKVPSEDNPKEDVYEPEKLEVYKSEVLRPIVFAALIHQLGSYSLNAEEIYRGNRYRLLDEEERKKLIDIIYKSSRDYLKYGLGEPDKNLFNETRPEDYQRAVARYDLVDSILTNYVKSQHALGNILRIPMIYASFLMSTKSRHNYSLVYKAYDIMKSGIEKGVIYPPYTKTFMKMVGKFPMGTGIYFISKETNAPEKGVVIGLNPAKSDSALVKQTTKRQVKYEDHSQTEVTYAYNLLNEEARKNSDFGSDYFKKQFPKGFFWNPAEDWEMDINQKSFWRRDNNTRRN</sequence>
<name>A0A975DAF2_9GAMM</name>
<dbReference type="Proteomes" id="UP000682739">
    <property type="component" value="Chromosome"/>
</dbReference>
<protein>
    <submittedName>
        <fullName evidence="1">Uncharacterized protein</fullName>
    </submittedName>
</protein>
<dbReference type="RefSeq" id="WP_208831573.1">
    <property type="nucleotide sequence ID" value="NZ_CP072110.1"/>
</dbReference>
<reference evidence="1" key="1">
    <citation type="submission" date="2021-03" db="EMBL/GenBank/DDBJ databases">
        <title>Description of Psychrosphaera ytuae sp. nov. isolated from deep sea sediment of South China Sea.</title>
        <authorList>
            <person name="Zhang J."/>
            <person name="Xu X.-D."/>
        </authorList>
    </citation>
    <scope>NUCLEOTIDE SEQUENCE</scope>
    <source>
        <strain evidence="1">MTZ26</strain>
    </source>
</reference>
<evidence type="ECO:0000313" key="1">
    <source>
        <dbReference type="EMBL" id="QTH63517.1"/>
    </source>
</evidence>
<dbReference type="EMBL" id="CP072110">
    <property type="protein sequence ID" value="QTH63517.1"/>
    <property type="molecule type" value="Genomic_DNA"/>
</dbReference>
<dbReference type="AlphaFoldDB" id="A0A975DAF2"/>
<proteinExistence type="predicted"/>
<dbReference type="KEGG" id="psym:J1N51_12410"/>